<evidence type="ECO:0000259" key="2">
    <source>
        <dbReference type="Pfam" id="PF20434"/>
    </source>
</evidence>
<dbReference type="SUPFAM" id="SSF53474">
    <property type="entry name" value="alpha/beta-Hydrolases"/>
    <property type="match status" value="1"/>
</dbReference>
<dbReference type="Proteomes" id="UP000444960">
    <property type="component" value="Unassembled WGS sequence"/>
</dbReference>
<protein>
    <submittedName>
        <fullName evidence="3">Esterase</fullName>
    </submittedName>
</protein>
<dbReference type="Pfam" id="PF20434">
    <property type="entry name" value="BD-FAE"/>
    <property type="match status" value="1"/>
</dbReference>
<keyword evidence="1" id="KW-0378">Hydrolase</keyword>
<reference evidence="4" key="1">
    <citation type="submission" date="2019-06" db="EMBL/GenBank/DDBJ databases">
        <title>Gordonia isolated from sludge of a wastewater treatment plant.</title>
        <authorList>
            <person name="Tamura T."/>
            <person name="Aoyama K."/>
            <person name="Kang Y."/>
            <person name="Saito S."/>
            <person name="Akiyama N."/>
            <person name="Yazawa K."/>
            <person name="Gonoi T."/>
            <person name="Mikami Y."/>
        </authorList>
    </citation>
    <scope>NUCLEOTIDE SEQUENCE [LARGE SCALE GENOMIC DNA]</scope>
    <source>
        <strain evidence="4">NBRC 107696</strain>
    </source>
</reference>
<organism evidence="3 4">
    <name type="scientific">Gordonia spumicola</name>
    <dbReference type="NCBI Taxonomy" id="589161"/>
    <lineage>
        <taxon>Bacteria</taxon>
        <taxon>Bacillati</taxon>
        <taxon>Actinomycetota</taxon>
        <taxon>Actinomycetes</taxon>
        <taxon>Mycobacteriales</taxon>
        <taxon>Gordoniaceae</taxon>
        <taxon>Gordonia</taxon>
    </lineage>
</organism>
<name>A0A7I9VDY4_9ACTN</name>
<gene>
    <name evidence="3" type="ORF">nbrc107696_39730</name>
</gene>
<dbReference type="EMBL" id="BJOV01000005">
    <property type="protein sequence ID" value="GEE03527.1"/>
    <property type="molecule type" value="Genomic_DNA"/>
</dbReference>
<evidence type="ECO:0000313" key="4">
    <source>
        <dbReference type="Proteomes" id="UP000444960"/>
    </source>
</evidence>
<dbReference type="InterPro" id="IPR049492">
    <property type="entry name" value="BD-FAE-like_dom"/>
</dbReference>
<dbReference type="AlphaFoldDB" id="A0A7I9VDY4"/>
<evidence type="ECO:0000256" key="1">
    <source>
        <dbReference type="ARBA" id="ARBA00022801"/>
    </source>
</evidence>
<sequence>MTVRRTKIQYGDAPSTFGHLYLPDADKRVDGRAPLVVLVHGGYWSVDFSLVVYTGVARALADRGVVVWNVEYRRLGEAGGGWPTTGRDVIAAVRALDGPVCEALATAGIVVDAANASMVGHSAGGQLAVYAAARLGGATKRFRFPTVIAQSPVLDFTETGAFDRPSVVDLMGGTFDTFGDRFREASPSEQQPFDSTVAVIHTVDDASIPIEASRAYVADAVERGQSAVLYEVQTGGHDAFVDPRSDATRQTFRVLGV</sequence>
<comment type="caution">
    <text evidence="3">The sequence shown here is derived from an EMBL/GenBank/DDBJ whole genome shotgun (WGS) entry which is preliminary data.</text>
</comment>
<dbReference type="PANTHER" id="PTHR48081">
    <property type="entry name" value="AB HYDROLASE SUPERFAMILY PROTEIN C4A8.06C"/>
    <property type="match status" value="1"/>
</dbReference>
<feature type="domain" description="BD-FAE-like" evidence="2">
    <location>
        <begin position="20"/>
        <end position="215"/>
    </location>
</feature>
<dbReference type="InterPro" id="IPR050300">
    <property type="entry name" value="GDXG_lipolytic_enzyme"/>
</dbReference>
<proteinExistence type="predicted"/>
<accession>A0A7I9VDY4</accession>
<keyword evidence="4" id="KW-1185">Reference proteome</keyword>
<dbReference type="InterPro" id="IPR029058">
    <property type="entry name" value="AB_hydrolase_fold"/>
</dbReference>
<dbReference type="GO" id="GO:0016787">
    <property type="term" value="F:hydrolase activity"/>
    <property type="evidence" value="ECO:0007669"/>
    <property type="project" value="UniProtKB-KW"/>
</dbReference>
<dbReference type="Gene3D" id="3.40.50.1820">
    <property type="entry name" value="alpha/beta hydrolase"/>
    <property type="match status" value="1"/>
</dbReference>
<evidence type="ECO:0000313" key="3">
    <source>
        <dbReference type="EMBL" id="GEE03527.1"/>
    </source>
</evidence>
<dbReference type="RefSeq" id="WP_308469691.1">
    <property type="nucleotide sequence ID" value="NZ_BJOV01000005.1"/>
</dbReference>